<organism evidence="2 3">
    <name type="scientific">Mycolicibacterium holsaticum</name>
    <dbReference type="NCBI Taxonomy" id="152142"/>
    <lineage>
        <taxon>Bacteria</taxon>
        <taxon>Bacillati</taxon>
        <taxon>Actinomycetota</taxon>
        <taxon>Actinomycetes</taxon>
        <taxon>Mycobacteriales</taxon>
        <taxon>Mycobacteriaceae</taxon>
        <taxon>Mycolicibacterium</taxon>
    </lineage>
</organism>
<dbReference type="EMBL" id="MIGZ01000085">
    <property type="protein sequence ID" value="ODQ92936.1"/>
    <property type="molecule type" value="Genomic_DNA"/>
</dbReference>
<keyword evidence="3" id="KW-1185">Reference proteome</keyword>
<feature type="signal peptide" evidence="1">
    <location>
        <begin position="1"/>
        <end position="25"/>
    </location>
</feature>
<evidence type="ECO:0000256" key="1">
    <source>
        <dbReference type="SAM" id="SignalP"/>
    </source>
</evidence>
<protein>
    <recommendedName>
        <fullName evidence="4">Secreted protein</fullName>
    </recommendedName>
</protein>
<proteinExistence type="predicted"/>
<evidence type="ECO:0008006" key="4">
    <source>
        <dbReference type="Google" id="ProtNLM"/>
    </source>
</evidence>
<feature type="chain" id="PRO_5038836975" description="Secreted protein" evidence="1">
    <location>
        <begin position="26"/>
        <end position="87"/>
    </location>
</feature>
<comment type="caution">
    <text evidence="2">The sequence shown here is derived from an EMBL/GenBank/DDBJ whole genome shotgun (WGS) entry which is preliminary data.</text>
</comment>
<keyword evidence="1" id="KW-0732">Signal</keyword>
<gene>
    <name evidence="2" type="ORF">BHQ17_15330</name>
</gene>
<dbReference type="AlphaFoldDB" id="A0A1E3RSR7"/>
<evidence type="ECO:0000313" key="3">
    <source>
        <dbReference type="Proteomes" id="UP000094243"/>
    </source>
</evidence>
<dbReference type="Proteomes" id="UP000094243">
    <property type="component" value="Unassembled WGS sequence"/>
</dbReference>
<evidence type="ECO:0000313" key="2">
    <source>
        <dbReference type="EMBL" id="ODQ92936.1"/>
    </source>
</evidence>
<accession>A0A1E3RSR7</accession>
<name>A0A1E3RSR7_9MYCO</name>
<dbReference type="RefSeq" id="WP_069406000.1">
    <property type="nucleotide sequence ID" value="NZ_JBHRZJ010000018.1"/>
</dbReference>
<sequence length="87" mass="9017">MSILKVWLAAPAAAVGVLVAPLALIDPPSPQYQAAPCYNGIAPGNPWVTSCNFGPRPPKVRGGMPDQAAVIACRGFPGCLSWYINGP</sequence>
<reference evidence="3" key="1">
    <citation type="submission" date="2016-09" db="EMBL/GenBank/DDBJ databases">
        <authorList>
            <person name="Greninger A.L."/>
            <person name="Jerome K.R."/>
            <person name="Mcnair B."/>
            <person name="Wallis C."/>
            <person name="Fang F."/>
        </authorList>
    </citation>
    <scope>NUCLEOTIDE SEQUENCE [LARGE SCALE GENOMIC DNA]</scope>
    <source>
        <strain evidence="3">M7</strain>
    </source>
</reference>